<feature type="domain" description="Orn/DAP/Arg decarboxylase 2 C-terminal" evidence="11">
    <location>
        <begin position="276"/>
        <end position="368"/>
    </location>
</feature>
<gene>
    <name evidence="13" type="ORF">TVAG_205840</name>
</gene>
<feature type="domain" description="Orn/DAP/Arg decarboxylase 2 N-terminal" evidence="12">
    <location>
        <begin position="43"/>
        <end position="274"/>
    </location>
</feature>
<protein>
    <recommendedName>
        <fullName evidence="6">ornithine decarboxylase</fullName>
        <ecNumber evidence="6">4.1.1.17</ecNumber>
    </recommendedName>
</protein>
<keyword evidence="4" id="KW-0456">Lyase</keyword>
<dbReference type="InterPro" id="IPR022643">
    <property type="entry name" value="De-COase2_C"/>
</dbReference>
<dbReference type="Proteomes" id="UP000001542">
    <property type="component" value="Unassembled WGS sequence"/>
</dbReference>
<evidence type="ECO:0000256" key="3">
    <source>
        <dbReference type="ARBA" id="ARBA00022898"/>
    </source>
</evidence>
<dbReference type="KEGG" id="tva:4748556"/>
<dbReference type="InParanoid" id="A2FW43"/>
<evidence type="ECO:0000256" key="7">
    <source>
        <dbReference type="ARBA" id="ARBA00046672"/>
    </source>
</evidence>
<dbReference type="VEuPathDB" id="TrichDB:TVAGG3_0159180"/>
<proteinExistence type="inferred from homology"/>
<dbReference type="PANTHER" id="PTHR11482:SF6">
    <property type="entry name" value="ORNITHINE DECARBOXYLASE 1-RELATED"/>
    <property type="match status" value="1"/>
</dbReference>
<dbReference type="InterPro" id="IPR022653">
    <property type="entry name" value="De-COase2_pyr-phos_BS"/>
</dbReference>
<dbReference type="InterPro" id="IPR000183">
    <property type="entry name" value="Orn/DAP/Arg_de-COase"/>
</dbReference>
<dbReference type="SUPFAM" id="SSF51419">
    <property type="entry name" value="PLP-binding barrel"/>
    <property type="match status" value="1"/>
</dbReference>
<dbReference type="Gene3D" id="2.40.37.10">
    <property type="entry name" value="Lyase, Ornithine Decarboxylase, Chain A, domain 1"/>
    <property type="match status" value="1"/>
</dbReference>
<dbReference type="OMA" id="MNVIMEK"/>
<evidence type="ECO:0000313" key="14">
    <source>
        <dbReference type="Proteomes" id="UP000001542"/>
    </source>
</evidence>
<evidence type="ECO:0000256" key="5">
    <source>
        <dbReference type="ARBA" id="ARBA00034115"/>
    </source>
</evidence>
<evidence type="ECO:0000256" key="6">
    <source>
        <dbReference type="ARBA" id="ARBA00034138"/>
    </source>
</evidence>
<keyword evidence="14" id="KW-1185">Reference proteome</keyword>
<dbReference type="PRINTS" id="PR01179">
    <property type="entry name" value="ODADCRBXLASE"/>
</dbReference>
<dbReference type="GO" id="GO:0033387">
    <property type="term" value="P:putrescine biosynthetic process from arginine, via ornithine"/>
    <property type="evidence" value="ECO:0000318"/>
    <property type="project" value="GO_Central"/>
</dbReference>
<keyword evidence="3 9" id="KW-0663">Pyridoxal phosphate</keyword>
<dbReference type="GO" id="GO:0004586">
    <property type="term" value="F:ornithine decarboxylase activity"/>
    <property type="evidence" value="ECO:0000318"/>
    <property type="project" value="GO_Central"/>
</dbReference>
<dbReference type="EC" id="4.1.1.17" evidence="6"/>
<reference evidence="13" key="2">
    <citation type="journal article" date="2007" name="Science">
        <title>Draft genome sequence of the sexually transmitted pathogen Trichomonas vaginalis.</title>
        <authorList>
            <person name="Carlton J.M."/>
            <person name="Hirt R.P."/>
            <person name="Silva J.C."/>
            <person name="Delcher A.L."/>
            <person name="Schatz M."/>
            <person name="Zhao Q."/>
            <person name="Wortman J.R."/>
            <person name="Bidwell S.L."/>
            <person name="Alsmark U.C.M."/>
            <person name="Besteiro S."/>
            <person name="Sicheritz-Ponten T."/>
            <person name="Noel C.J."/>
            <person name="Dacks J.B."/>
            <person name="Foster P.G."/>
            <person name="Simillion C."/>
            <person name="Van de Peer Y."/>
            <person name="Miranda-Saavedra D."/>
            <person name="Barton G.J."/>
            <person name="Westrop G.D."/>
            <person name="Mueller S."/>
            <person name="Dessi D."/>
            <person name="Fiori P.L."/>
            <person name="Ren Q."/>
            <person name="Paulsen I."/>
            <person name="Zhang H."/>
            <person name="Bastida-Corcuera F.D."/>
            <person name="Simoes-Barbosa A."/>
            <person name="Brown M.T."/>
            <person name="Hayes R.D."/>
            <person name="Mukherjee M."/>
            <person name="Okumura C.Y."/>
            <person name="Schneider R."/>
            <person name="Smith A.J."/>
            <person name="Vanacova S."/>
            <person name="Villalvazo M."/>
            <person name="Haas B.J."/>
            <person name="Pertea M."/>
            <person name="Feldblyum T.V."/>
            <person name="Utterback T.R."/>
            <person name="Shu C.L."/>
            <person name="Osoegawa K."/>
            <person name="de Jong P.J."/>
            <person name="Hrdy I."/>
            <person name="Horvathova L."/>
            <person name="Zubacova Z."/>
            <person name="Dolezal P."/>
            <person name="Malik S.B."/>
            <person name="Logsdon J.M. Jr."/>
            <person name="Henze K."/>
            <person name="Gupta A."/>
            <person name="Wang C.C."/>
            <person name="Dunne R.L."/>
            <person name="Upcroft J.A."/>
            <person name="Upcroft P."/>
            <person name="White O."/>
            <person name="Salzberg S.L."/>
            <person name="Tang P."/>
            <person name="Chiu C.-H."/>
            <person name="Lee Y.-S."/>
            <person name="Embley T.M."/>
            <person name="Coombs G.H."/>
            <person name="Mottram J.C."/>
            <person name="Tachezy J."/>
            <person name="Fraser-Liggett C.M."/>
            <person name="Johnson P.J."/>
        </authorList>
    </citation>
    <scope>NUCLEOTIDE SEQUENCE [LARGE SCALE GENOMIC DNA]</scope>
    <source>
        <strain evidence="13">G3</strain>
    </source>
</reference>
<dbReference type="FunCoup" id="A2FW43">
    <property type="interactions" value="233"/>
</dbReference>
<comment type="catalytic activity">
    <reaction evidence="8">
        <text>L-ornithine + H(+) = putrescine + CO2</text>
        <dbReference type="Rhea" id="RHEA:22964"/>
        <dbReference type="ChEBI" id="CHEBI:15378"/>
        <dbReference type="ChEBI" id="CHEBI:16526"/>
        <dbReference type="ChEBI" id="CHEBI:46911"/>
        <dbReference type="ChEBI" id="CHEBI:326268"/>
        <dbReference type="EC" id="4.1.1.17"/>
    </reaction>
</comment>
<feature type="active site" description="Proton donor" evidence="9">
    <location>
        <position position="343"/>
    </location>
</feature>
<dbReference type="eggNOG" id="KOG0622">
    <property type="taxonomic scope" value="Eukaryota"/>
</dbReference>
<dbReference type="GO" id="GO:0005737">
    <property type="term" value="C:cytoplasm"/>
    <property type="evidence" value="ECO:0000318"/>
    <property type="project" value="GO_Central"/>
</dbReference>
<evidence type="ECO:0000256" key="1">
    <source>
        <dbReference type="ARBA" id="ARBA00001933"/>
    </source>
</evidence>
<dbReference type="VEuPathDB" id="TrichDB:TVAG_205840"/>
<evidence type="ECO:0000256" key="10">
    <source>
        <dbReference type="RuleBase" id="RU003737"/>
    </source>
</evidence>
<dbReference type="Gene3D" id="3.20.20.10">
    <property type="entry name" value="Alanine racemase"/>
    <property type="match status" value="1"/>
</dbReference>
<dbReference type="PANTHER" id="PTHR11482">
    <property type="entry name" value="ARGININE/DIAMINOPIMELATE/ORNITHINE DECARBOXYLASE"/>
    <property type="match status" value="1"/>
</dbReference>
<name>A2FW43_TRIV3</name>
<dbReference type="EMBL" id="DS114077">
    <property type="protein sequence ID" value="EAX90864.1"/>
    <property type="molecule type" value="Genomic_DNA"/>
</dbReference>
<dbReference type="InterPro" id="IPR029066">
    <property type="entry name" value="PLP-binding_barrel"/>
</dbReference>
<evidence type="ECO:0000256" key="8">
    <source>
        <dbReference type="ARBA" id="ARBA00049127"/>
    </source>
</evidence>
<sequence>MKHTAPPDNFTRINTLDDTIVDAIHKFSPDTAIWLADMNRVRYCANLWEAYLPKIKAHYAMKCCDEPNLLKFLADHGFGFDCASKKEIEVITQDLGVDANRIVFSHPLKNKEAILYAKEVGVERMVFDTEEELRKILRFYPEAEVYLRVKPKFSNAKIPLSKKYGAPPEDVPNLLQLASELGANFIGFSFHVGSQCDDINTFRQVFQYVAELKVKAEELGLNVCFIDIGGGFYPPHAPANNSFKEITETINNAIDEFFGENEIEFVGEPGRFFASEYMDLILPVTCAKIHEDDHGERTQSIYIPDGIYGAFNSIIYDHNNPHFEIHTEGDSEKLPTTIWGQTCDSADIVYEDMMWPELEVGDLLIVRRFSAYTYSPTAFFNGFHHHPVVVLNKDEDDI</sequence>
<dbReference type="InterPro" id="IPR002433">
    <property type="entry name" value="Orn_de-COase"/>
</dbReference>
<reference evidence="13" key="1">
    <citation type="submission" date="2006-10" db="EMBL/GenBank/DDBJ databases">
        <authorList>
            <person name="Amadeo P."/>
            <person name="Zhao Q."/>
            <person name="Wortman J."/>
            <person name="Fraser-Liggett C."/>
            <person name="Carlton J."/>
        </authorList>
    </citation>
    <scope>NUCLEOTIDE SEQUENCE</scope>
    <source>
        <strain evidence="13">G3</strain>
    </source>
</reference>
<dbReference type="OrthoDB" id="5034579at2759"/>
<dbReference type="Pfam" id="PF02784">
    <property type="entry name" value="Orn_Arg_deC_N"/>
    <property type="match status" value="1"/>
</dbReference>
<comment type="pathway">
    <text evidence="5">Amine and polyamine biosynthesis; putrescine biosynthesis via L-ornithine pathway; putrescine from L-ornithine: step 1/1.</text>
</comment>
<dbReference type="InterPro" id="IPR009006">
    <property type="entry name" value="Ala_racemase/Decarboxylase_C"/>
</dbReference>
<comment type="similarity">
    <text evidence="2 10">Belongs to the Orn/Lys/Arg decarboxylase class-II family.</text>
</comment>
<dbReference type="SMR" id="A2FW43"/>
<evidence type="ECO:0000259" key="12">
    <source>
        <dbReference type="Pfam" id="PF02784"/>
    </source>
</evidence>
<dbReference type="Pfam" id="PF00278">
    <property type="entry name" value="Orn_DAP_Arg_deC"/>
    <property type="match status" value="1"/>
</dbReference>
<evidence type="ECO:0000259" key="11">
    <source>
        <dbReference type="Pfam" id="PF00278"/>
    </source>
</evidence>
<evidence type="ECO:0000256" key="4">
    <source>
        <dbReference type="ARBA" id="ARBA00023239"/>
    </source>
</evidence>
<dbReference type="AlphaFoldDB" id="A2FW43"/>
<evidence type="ECO:0000256" key="9">
    <source>
        <dbReference type="PIRSR" id="PIRSR600183-50"/>
    </source>
</evidence>
<dbReference type="PRINTS" id="PR01182">
    <property type="entry name" value="ORNDCRBXLASE"/>
</dbReference>
<dbReference type="SUPFAM" id="SSF50621">
    <property type="entry name" value="Alanine racemase C-terminal domain-like"/>
    <property type="match status" value="1"/>
</dbReference>
<accession>A2FW43</accession>
<organism evidence="13 14">
    <name type="scientific">Trichomonas vaginalis (strain ATCC PRA-98 / G3)</name>
    <dbReference type="NCBI Taxonomy" id="412133"/>
    <lineage>
        <taxon>Eukaryota</taxon>
        <taxon>Metamonada</taxon>
        <taxon>Parabasalia</taxon>
        <taxon>Trichomonadida</taxon>
        <taxon>Trichomonadidae</taxon>
        <taxon>Trichomonas</taxon>
    </lineage>
</organism>
<dbReference type="PROSITE" id="PS00878">
    <property type="entry name" value="ODR_DC_2_1"/>
    <property type="match status" value="1"/>
</dbReference>
<evidence type="ECO:0000256" key="2">
    <source>
        <dbReference type="ARBA" id="ARBA00008872"/>
    </source>
</evidence>
<evidence type="ECO:0000313" key="13">
    <source>
        <dbReference type="EMBL" id="EAX90864.1"/>
    </source>
</evidence>
<dbReference type="RefSeq" id="XP_001303794.1">
    <property type="nucleotide sequence ID" value="XM_001303793.1"/>
</dbReference>
<dbReference type="FunFam" id="3.20.20.10:FF:000008">
    <property type="entry name" value="Ornithine decarboxylase"/>
    <property type="match status" value="1"/>
</dbReference>
<dbReference type="CDD" id="cd00622">
    <property type="entry name" value="PLPDE_III_ODC"/>
    <property type="match status" value="1"/>
</dbReference>
<dbReference type="InterPro" id="IPR022644">
    <property type="entry name" value="De-COase2_N"/>
</dbReference>
<feature type="modified residue" description="N6-(pyridoxal phosphate)lysine" evidence="9">
    <location>
        <position position="62"/>
    </location>
</feature>
<comment type="cofactor">
    <cofactor evidence="1 9">
        <name>pyridoxal 5'-phosphate</name>
        <dbReference type="ChEBI" id="CHEBI:597326"/>
    </cofactor>
</comment>
<dbReference type="STRING" id="5722.A2FW43"/>
<comment type="subunit">
    <text evidence="7">Homodimer. Only the dimer is catalytically active, as the active sites are constructed of residues from both monomers.</text>
</comment>